<comment type="caution">
    <text evidence="1">The sequence shown here is derived from an EMBL/GenBank/DDBJ whole genome shotgun (WGS) entry which is preliminary data.</text>
</comment>
<dbReference type="EMBL" id="ONZP01000088">
    <property type="protein sequence ID" value="SPJ73119.1"/>
    <property type="molecule type" value="Genomic_DNA"/>
</dbReference>
<organism evidence="1 2">
    <name type="scientific">Fusarium torulosum</name>
    <dbReference type="NCBI Taxonomy" id="33205"/>
    <lineage>
        <taxon>Eukaryota</taxon>
        <taxon>Fungi</taxon>
        <taxon>Dikarya</taxon>
        <taxon>Ascomycota</taxon>
        <taxon>Pezizomycotina</taxon>
        <taxon>Sordariomycetes</taxon>
        <taxon>Hypocreomycetidae</taxon>
        <taxon>Hypocreales</taxon>
        <taxon>Nectriaceae</taxon>
        <taxon>Fusarium</taxon>
    </lineage>
</organism>
<name>A0AAE8M2S7_9HYPO</name>
<protein>
    <submittedName>
        <fullName evidence="1">Uncharacterized protein</fullName>
    </submittedName>
</protein>
<keyword evidence="2" id="KW-1185">Reference proteome</keyword>
<proteinExistence type="predicted"/>
<accession>A0AAE8M2S7</accession>
<dbReference type="AlphaFoldDB" id="A0AAE8M2S7"/>
<gene>
    <name evidence="1" type="ORF">FTOL_02848</name>
</gene>
<dbReference type="Proteomes" id="UP001187734">
    <property type="component" value="Unassembled WGS sequence"/>
</dbReference>
<evidence type="ECO:0000313" key="2">
    <source>
        <dbReference type="Proteomes" id="UP001187734"/>
    </source>
</evidence>
<sequence>MKLRKTDLQNFPPDLIYLVCETLCHHCTHSNVDTYWASEYQWVGQPEEKPNRQTLLNLSLLCKSWGYVAQKFLYHHFGILETTLIAGILFCRTVSQNPDLAKQVKYARLRNIDTADNASPIENWIMEPRNKFSEFLNFPETIFDPEASNWESFVAPLILLQVPNLKHLFVGHKDDYMLFDKFDKPALVRQQALPLYINAVLIGHDSKYPETPEDNPGPVDFSKERLGGIFAAFKHLRYLGICYPDINTVRDPLQLQHVTHLNCRCIALRKKQLRNFISAPTALEVFTYSGLQTVGEAFATGQDICELLALHKDTLRKLTILTYYAGGSFMSMRRLENLKWVTVTAEAFWNPIDEPSLDEQALVDAFPPSLQVVYLEIEEHNWKGIIDAIITYLLSAGKQHTLRLFYMDLTDGMRPVWDEARTLRFRESLRAIGQRLEEMSDSITDRSKTGKLAFNRSIFEPQAGVMPDHELLKIR</sequence>
<reference evidence="1" key="1">
    <citation type="submission" date="2018-03" db="EMBL/GenBank/DDBJ databases">
        <authorList>
            <person name="Guldener U."/>
        </authorList>
    </citation>
    <scope>NUCLEOTIDE SEQUENCE</scope>
</reference>
<evidence type="ECO:0000313" key="1">
    <source>
        <dbReference type="EMBL" id="SPJ73119.1"/>
    </source>
</evidence>